<dbReference type="GO" id="GO:0032456">
    <property type="term" value="P:endocytic recycling"/>
    <property type="evidence" value="ECO:0007669"/>
    <property type="project" value="TreeGrafter"/>
</dbReference>
<dbReference type="Pfam" id="PF11945">
    <property type="entry name" value="WASH_WAHD"/>
    <property type="match status" value="1"/>
</dbReference>
<feature type="compositionally biased region" description="Basic and acidic residues" evidence="3">
    <location>
        <begin position="206"/>
        <end position="220"/>
    </location>
</feature>
<feature type="compositionally biased region" description="Low complexity" evidence="3">
    <location>
        <begin position="417"/>
        <end position="432"/>
    </location>
</feature>
<evidence type="ECO:0000256" key="1">
    <source>
        <dbReference type="ARBA" id="ARBA00005602"/>
    </source>
</evidence>
<keyword evidence="2" id="KW-0009">Actin-binding</keyword>
<feature type="compositionally biased region" description="Pro residues" evidence="3">
    <location>
        <begin position="300"/>
        <end position="316"/>
    </location>
</feature>
<dbReference type="GO" id="GO:0006887">
    <property type="term" value="P:exocytosis"/>
    <property type="evidence" value="ECO:0007669"/>
    <property type="project" value="TreeGrafter"/>
</dbReference>
<name>A0A834V9G8_SARSC</name>
<sequence length="483" mass="54442">MQYESVRISEGLRREELILQIADRLNLINSYSNSLFKSISERLNDVQHQLKDINHRSEICSKKIELLKSEKKAITLYSNAKFPKKPSRKSTEFIGTIRIDAEDLIRLKRFDKTHPIIESSHVPYDDDCKLKSQFYIYDDGSKKYQCMSGPISEYLTESDIPWQSMSSVSSLLLFNSSENAYSLYRSNFAKNDNPKVKKSKPAIEANETKEKEDKSNKEDDFRLTFHSKPDMIDDLPSELPSLSGIADELCFEESKSFKTSNQTKLDLTDLSNASETLPVSLTSSIASNKENNSVENLKFNPPPSNIPPPPPPPPPLSSLSPPICDKDEEIKAELRAEPEKSLPPAEPNRANLLKSIRDAAGKPKKLSIKQKKHDEKLRKKDAEEQLNVEGISTSKLNNMEATDMMSELRKRLESRRSGISNVSNRSSNSSSKSKTKIEVSNSKKLSLDLGSIMANVSAMIPDPNNSTESDSDNNLNDDFDDWN</sequence>
<feature type="compositionally biased region" description="Acidic residues" evidence="3">
    <location>
        <begin position="469"/>
        <end position="483"/>
    </location>
</feature>
<evidence type="ECO:0000313" key="6">
    <source>
        <dbReference type="EnsemblMetazoa" id="KAF7489357.1"/>
    </source>
</evidence>
<feature type="region of interest" description="Disordered" evidence="3">
    <location>
        <begin position="356"/>
        <end position="383"/>
    </location>
</feature>
<dbReference type="EMBL" id="WVUK01000065">
    <property type="protein sequence ID" value="KAF7489357.1"/>
    <property type="molecule type" value="Genomic_DNA"/>
</dbReference>
<dbReference type="GO" id="GO:0042147">
    <property type="term" value="P:retrograde transport, endosome to Golgi"/>
    <property type="evidence" value="ECO:0007669"/>
    <property type="project" value="TreeGrafter"/>
</dbReference>
<reference evidence="5" key="2">
    <citation type="submission" date="2020-01" db="EMBL/GenBank/DDBJ databases">
        <authorList>
            <person name="Korhonen P.K.K."/>
            <person name="Guangxu M.G."/>
            <person name="Wang T.W."/>
            <person name="Stroehlein A.J.S."/>
            <person name="Young N.D."/>
            <person name="Ang C.-S.A."/>
            <person name="Fernando D.W.F."/>
            <person name="Lu H.L."/>
            <person name="Taylor S.T."/>
            <person name="Ehtesham M.E.M."/>
            <person name="Najaraj S.H.N."/>
            <person name="Harsha G.H.G."/>
            <person name="Madugundu A.M."/>
            <person name="Renuse S.R."/>
            <person name="Holt D.H."/>
            <person name="Pandey A.P."/>
            <person name="Papenfuss A.P."/>
            <person name="Gasser R.B.G."/>
            <person name="Fischer K.F."/>
        </authorList>
    </citation>
    <scope>NUCLEOTIDE SEQUENCE</scope>
    <source>
        <strain evidence="5">SSS_KF_BRIS2020</strain>
    </source>
</reference>
<dbReference type="AlphaFoldDB" id="A0A834V9G8"/>
<evidence type="ECO:0000313" key="7">
    <source>
        <dbReference type="Proteomes" id="UP000070412"/>
    </source>
</evidence>
<dbReference type="GO" id="GO:0003779">
    <property type="term" value="F:actin binding"/>
    <property type="evidence" value="ECO:0007669"/>
    <property type="project" value="UniProtKB-KW"/>
</dbReference>
<feature type="region of interest" description="Disordered" evidence="3">
    <location>
        <begin position="458"/>
        <end position="483"/>
    </location>
</feature>
<organism evidence="5">
    <name type="scientific">Sarcoptes scabiei</name>
    <name type="common">Itch mite</name>
    <name type="synonym">Acarus scabiei</name>
    <dbReference type="NCBI Taxonomy" id="52283"/>
    <lineage>
        <taxon>Eukaryota</taxon>
        <taxon>Metazoa</taxon>
        <taxon>Ecdysozoa</taxon>
        <taxon>Arthropoda</taxon>
        <taxon>Chelicerata</taxon>
        <taxon>Arachnida</taxon>
        <taxon>Acari</taxon>
        <taxon>Acariformes</taxon>
        <taxon>Sarcoptiformes</taxon>
        <taxon>Astigmata</taxon>
        <taxon>Psoroptidia</taxon>
        <taxon>Sarcoptoidea</taxon>
        <taxon>Sarcoptidae</taxon>
        <taxon>Sarcoptinae</taxon>
        <taxon>Sarcoptes</taxon>
    </lineage>
</organism>
<gene>
    <name evidence="5" type="ORF">SSS_5899</name>
</gene>
<evidence type="ECO:0000259" key="4">
    <source>
        <dbReference type="Pfam" id="PF11945"/>
    </source>
</evidence>
<dbReference type="GO" id="GO:0071203">
    <property type="term" value="C:WASH complex"/>
    <property type="evidence" value="ECO:0007669"/>
    <property type="project" value="InterPro"/>
</dbReference>
<evidence type="ECO:0000256" key="2">
    <source>
        <dbReference type="ARBA" id="ARBA00023203"/>
    </source>
</evidence>
<dbReference type="GO" id="GO:0043015">
    <property type="term" value="F:gamma-tubulin binding"/>
    <property type="evidence" value="ECO:0007669"/>
    <property type="project" value="TreeGrafter"/>
</dbReference>
<evidence type="ECO:0000256" key="3">
    <source>
        <dbReference type="SAM" id="MobiDB-lite"/>
    </source>
</evidence>
<dbReference type="PANTHER" id="PTHR23331">
    <property type="entry name" value="CXYORF1"/>
    <property type="match status" value="1"/>
</dbReference>
<evidence type="ECO:0000313" key="5">
    <source>
        <dbReference type="EMBL" id="KAF7489357.1"/>
    </source>
</evidence>
<feature type="compositionally biased region" description="Basic and acidic residues" evidence="3">
    <location>
        <begin position="372"/>
        <end position="383"/>
    </location>
</feature>
<dbReference type="GO" id="GO:0034314">
    <property type="term" value="P:Arp2/3 complex-mediated actin nucleation"/>
    <property type="evidence" value="ECO:0007669"/>
    <property type="project" value="InterPro"/>
</dbReference>
<dbReference type="GO" id="GO:0043014">
    <property type="term" value="F:alpha-tubulin binding"/>
    <property type="evidence" value="ECO:0007669"/>
    <property type="project" value="InterPro"/>
</dbReference>
<reference evidence="7" key="1">
    <citation type="journal article" date="2020" name="PLoS Negl. Trop. Dis.">
        <title>High-quality nuclear genome for Sarcoptes scabiei-A critical resource for a neglected parasite.</title>
        <authorList>
            <person name="Korhonen P.K."/>
            <person name="Gasser R.B."/>
            <person name="Ma G."/>
            <person name="Wang T."/>
            <person name="Stroehlein A.J."/>
            <person name="Young N.D."/>
            <person name="Ang C.S."/>
            <person name="Fernando D.D."/>
            <person name="Lu H.C."/>
            <person name="Taylor S."/>
            <person name="Reynolds S.L."/>
            <person name="Mofiz E."/>
            <person name="Najaraj S.H."/>
            <person name="Gowda H."/>
            <person name="Madugundu A."/>
            <person name="Renuse S."/>
            <person name="Holt D."/>
            <person name="Pandey A."/>
            <person name="Papenfuss A.T."/>
            <person name="Fischer K."/>
        </authorList>
    </citation>
    <scope>NUCLEOTIDE SEQUENCE [LARGE SCALE GENOMIC DNA]</scope>
</reference>
<dbReference type="OrthoDB" id="307871at2759"/>
<dbReference type="InterPro" id="IPR028290">
    <property type="entry name" value="WASH1"/>
</dbReference>
<dbReference type="Proteomes" id="UP000070412">
    <property type="component" value="Unassembled WGS sequence"/>
</dbReference>
<keyword evidence="7" id="KW-1185">Reference proteome</keyword>
<dbReference type="InterPro" id="IPR021854">
    <property type="entry name" value="WASH1_WAHD"/>
</dbReference>
<dbReference type="GO" id="GO:0005769">
    <property type="term" value="C:early endosome"/>
    <property type="evidence" value="ECO:0007669"/>
    <property type="project" value="InterPro"/>
</dbReference>
<feature type="compositionally biased region" description="Basic residues" evidence="3">
    <location>
        <begin position="362"/>
        <end position="371"/>
    </location>
</feature>
<comment type="similarity">
    <text evidence="1">Belongs to the WASH1 family.</text>
</comment>
<protein>
    <submittedName>
        <fullName evidence="5">WAS protein family -like protein 1</fullName>
    </submittedName>
</protein>
<dbReference type="EnsemblMetazoa" id="SSS_5899s_mrna">
    <property type="protein sequence ID" value="KAF7489357.1"/>
    <property type="gene ID" value="SSS_5899"/>
</dbReference>
<dbReference type="GO" id="GO:0055037">
    <property type="term" value="C:recycling endosome"/>
    <property type="evidence" value="ECO:0007669"/>
    <property type="project" value="TreeGrafter"/>
</dbReference>
<feature type="domain" description="WASH1 WAHD" evidence="4">
    <location>
        <begin position="8"/>
        <end position="263"/>
    </location>
</feature>
<feature type="region of interest" description="Disordered" evidence="3">
    <location>
        <begin position="193"/>
        <end position="220"/>
    </location>
</feature>
<feature type="region of interest" description="Disordered" evidence="3">
    <location>
        <begin position="410"/>
        <end position="444"/>
    </location>
</feature>
<dbReference type="PANTHER" id="PTHR23331:SF1">
    <property type="entry name" value="WASH COMPLEX SUBUNIT 1"/>
    <property type="match status" value="1"/>
</dbReference>
<dbReference type="GO" id="GO:0005829">
    <property type="term" value="C:cytosol"/>
    <property type="evidence" value="ECO:0007669"/>
    <property type="project" value="GOC"/>
</dbReference>
<feature type="region of interest" description="Disordered" evidence="3">
    <location>
        <begin position="287"/>
        <end position="323"/>
    </location>
</feature>
<proteinExistence type="inferred from homology"/>
<accession>A0A834V9G8</accession>
<reference evidence="6" key="3">
    <citation type="submission" date="2022-06" db="UniProtKB">
        <authorList>
            <consortium name="EnsemblMetazoa"/>
        </authorList>
    </citation>
    <scope>IDENTIFICATION</scope>
</reference>